<dbReference type="InterPro" id="IPR003834">
    <property type="entry name" value="Cyt_c_assmbl_TM_dom"/>
</dbReference>
<keyword evidence="9" id="KW-1185">Reference proteome</keyword>
<feature type="transmembrane region" description="Helical" evidence="6">
    <location>
        <begin position="166"/>
        <end position="189"/>
    </location>
</feature>
<feature type="transmembrane region" description="Helical" evidence="6">
    <location>
        <begin position="89"/>
        <end position="110"/>
    </location>
</feature>
<evidence type="ECO:0000313" key="9">
    <source>
        <dbReference type="Proteomes" id="UP000053557"/>
    </source>
</evidence>
<dbReference type="RefSeq" id="WP_067715280.1">
    <property type="nucleotide sequence ID" value="NZ_LPVJ01000030.1"/>
</dbReference>
<organism evidence="8 9">
    <name type="scientific">Ferroacidibacillus organovorans</name>
    <dbReference type="NCBI Taxonomy" id="1765683"/>
    <lineage>
        <taxon>Bacteria</taxon>
        <taxon>Bacillati</taxon>
        <taxon>Bacillota</taxon>
        <taxon>Bacilli</taxon>
        <taxon>Bacillales</taxon>
        <taxon>Alicyclobacillaceae</taxon>
        <taxon>Ferroacidibacillus</taxon>
    </lineage>
</organism>
<feature type="transmembrane region" description="Helical" evidence="6">
    <location>
        <begin position="195"/>
        <end position="215"/>
    </location>
</feature>
<dbReference type="Proteomes" id="UP000053557">
    <property type="component" value="Unassembled WGS sequence"/>
</dbReference>
<comment type="caution">
    <text evidence="8">The sequence shown here is derived from an EMBL/GenBank/DDBJ whole genome shotgun (WGS) entry which is preliminary data.</text>
</comment>
<accession>A0A101XR24</accession>
<name>A0A101XR24_9BACL</name>
<dbReference type="GO" id="GO:0016020">
    <property type="term" value="C:membrane"/>
    <property type="evidence" value="ECO:0007669"/>
    <property type="project" value="UniProtKB-SubCell"/>
</dbReference>
<evidence type="ECO:0000313" key="8">
    <source>
        <dbReference type="EMBL" id="KUO95963.1"/>
    </source>
</evidence>
<dbReference type="PANTHER" id="PTHR31272">
    <property type="entry name" value="CYTOCHROME C-TYPE BIOGENESIS PROTEIN HI_1454-RELATED"/>
    <property type="match status" value="1"/>
</dbReference>
<evidence type="ECO:0000256" key="6">
    <source>
        <dbReference type="SAM" id="Phobius"/>
    </source>
</evidence>
<evidence type="ECO:0000256" key="2">
    <source>
        <dbReference type="ARBA" id="ARBA00006143"/>
    </source>
</evidence>
<dbReference type="EMBL" id="LPVJ01000030">
    <property type="protein sequence ID" value="KUO95963.1"/>
    <property type="molecule type" value="Genomic_DNA"/>
</dbReference>
<dbReference type="OrthoDB" id="9803065at2"/>
<comment type="subcellular location">
    <subcellularLocation>
        <location evidence="1">Membrane</location>
        <topology evidence="1">Multi-pass membrane protein</topology>
    </subcellularLocation>
</comment>
<dbReference type="AlphaFoldDB" id="A0A101XR24"/>
<proteinExistence type="inferred from homology"/>
<keyword evidence="3 6" id="KW-0812">Transmembrane</keyword>
<feature type="domain" description="Cytochrome C biogenesis protein transmembrane" evidence="7">
    <location>
        <begin position="8"/>
        <end position="215"/>
    </location>
</feature>
<evidence type="ECO:0000256" key="3">
    <source>
        <dbReference type="ARBA" id="ARBA00022692"/>
    </source>
</evidence>
<evidence type="ECO:0000256" key="1">
    <source>
        <dbReference type="ARBA" id="ARBA00004141"/>
    </source>
</evidence>
<keyword evidence="4 6" id="KW-1133">Transmembrane helix</keyword>
<evidence type="ECO:0000256" key="5">
    <source>
        <dbReference type="ARBA" id="ARBA00023136"/>
    </source>
</evidence>
<dbReference type="GO" id="GO:0017004">
    <property type="term" value="P:cytochrome complex assembly"/>
    <property type="evidence" value="ECO:0007669"/>
    <property type="project" value="InterPro"/>
</dbReference>
<dbReference type="PANTHER" id="PTHR31272:SF4">
    <property type="entry name" value="CYTOCHROME C-TYPE BIOGENESIS PROTEIN HI_1454-RELATED"/>
    <property type="match status" value="1"/>
</dbReference>
<keyword evidence="5 6" id="KW-0472">Membrane</keyword>
<evidence type="ECO:0000259" key="7">
    <source>
        <dbReference type="Pfam" id="PF02683"/>
    </source>
</evidence>
<protein>
    <recommendedName>
        <fullName evidence="7">Cytochrome C biogenesis protein transmembrane domain-containing protein</fullName>
    </recommendedName>
</protein>
<comment type="similarity">
    <text evidence="2">Belongs to the DsbD family.</text>
</comment>
<reference evidence="8 9" key="1">
    <citation type="submission" date="2015-12" db="EMBL/GenBank/DDBJ databases">
        <title>Draft genome sequence of Acidibacillus ferrooxidans ITV001, isolated from a chalcopyrite acid mine drainage site in Brazil.</title>
        <authorList>
            <person name="Dall'Agnol H."/>
            <person name="Nancucheo I."/>
            <person name="Johnson B."/>
            <person name="Oliveira R."/>
            <person name="Leite L."/>
            <person name="Pylro V."/>
            <person name="Nunes G.L."/>
            <person name="Tzotzos G."/>
            <person name="Fernandes G.R."/>
            <person name="Dutra J."/>
            <person name="Orellana S.C."/>
            <person name="Oliveira G."/>
        </authorList>
    </citation>
    <scope>NUCLEOTIDE SEQUENCE [LARGE SCALE GENOMIC DNA]</scope>
    <source>
        <strain evidence="9">ITV01</strain>
    </source>
</reference>
<evidence type="ECO:0000256" key="4">
    <source>
        <dbReference type="ARBA" id="ARBA00022989"/>
    </source>
</evidence>
<dbReference type="InterPro" id="IPR051790">
    <property type="entry name" value="Cytochrome_c-biogenesis_DsbD"/>
</dbReference>
<feature type="transmembrane region" description="Helical" evidence="6">
    <location>
        <begin position="58"/>
        <end position="82"/>
    </location>
</feature>
<gene>
    <name evidence="8" type="ORF">ATW55_02465</name>
</gene>
<sequence length="229" mass="24529">MNSPSLWLAFIAGLVSFASPCSLPLYPSFLSYLTGVSFLPGQRAEQAGVRRRALTHTLFFVLGFSMIFVALGASASLLGSLFSQYRNLISMYGGILIALMGLWLLFSYRISQLAFEKHWHLPIKPTGPFGAFLVGLAFSAGWTPCVGPILASVLTMTATSGIAGGWLMLAYALGFAIPFLAMAATLGSVRWLTRYSLRISQIGGMIMVAMGILLASGELGKISAWLTNS</sequence>
<feature type="transmembrane region" description="Helical" evidence="6">
    <location>
        <begin position="130"/>
        <end position="154"/>
    </location>
</feature>
<dbReference type="Pfam" id="PF02683">
    <property type="entry name" value="DsbD_TM"/>
    <property type="match status" value="1"/>
</dbReference>